<dbReference type="RefSeq" id="WP_019225012.1">
    <property type="nucleotide sequence ID" value="NZ_CP046996.1"/>
</dbReference>
<comment type="catalytic activity">
    <reaction evidence="10 11">
        <text>tRNA(Arg) + L-arginine + ATP = L-arginyl-tRNA(Arg) + AMP + diphosphate</text>
        <dbReference type="Rhea" id="RHEA:20301"/>
        <dbReference type="Rhea" id="RHEA-COMP:9658"/>
        <dbReference type="Rhea" id="RHEA-COMP:9673"/>
        <dbReference type="ChEBI" id="CHEBI:30616"/>
        <dbReference type="ChEBI" id="CHEBI:32682"/>
        <dbReference type="ChEBI" id="CHEBI:33019"/>
        <dbReference type="ChEBI" id="CHEBI:78442"/>
        <dbReference type="ChEBI" id="CHEBI:78513"/>
        <dbReference type="ChEBI" id="CHEBI:456215"/>
        <dbReference type="EC" id="6.1.1.19"/>
    </reaction>
</comment>
<evidence type="ECO:0000256" key="8">
    <source>
        <dbReference type="ARBA" id="ARBA00022917"/>
    </source>
</evidence>
<feature type="domain" description="Arginyl tRNA synthetase N-terminal" evidence="14">
    <location>
        <begin position="9"/>
        <end position="98"/>
    </location>
</feature>
<dbReference type="GO" id="GO:0005524">
    <property type="term" value="F:ATP binding"/>
    <property type="evidence" value="ECO:0007669"/>
    <property type="project" value="UniProtKB-UniRule"/>
</dbReference>
<protein>
    <recommendedName>
        <fullName evidence="11">Arginine--tRNA ligase</fullName>
        <ecNumber evidence="11">6.1.1.19</ecNumber>
    </recommendedName>
    <alternativeName>
        <fullName evidence="11">Arginyl-tRNA synthetase</fullName>
        <shortName evidence="11">ArgRS</shortName>
    </alternativeName>
</protein>
<dbReference type="GO" id="GO:0006420">
    <property type="term" value="P:arginyl-tRNA aminoacylation"/>
    <property type="evidence" value="ECO:0007669"/>
    <property type="project" value="UniProtKB-UniRule"/>
</dbReference>
<dbReference type="SUPFAM" id="SSF52374">
    <property type="entry name" value="Nucleotidylyl transferase"/>
    <property type="match status" value="1"/>
</dbReference>
<dbReference type="Pfam" id="PF00750">
    <property type="entry name" value="tRNA-synt_1d"/>
    <property type="match status" value="1"/>
</dbReference>
<name>A0A857DLB7_9FIRM</name>
<dbReference type="PROSITE" id="PS00178">
    <property type="entry name" value="AA_TRNA_LIGASE_I"/>
    <property type="match status" value="1"/>
</dbReference>
<comment type="subunit">
    <text evidence="3 11">Monomer.</text>
</comment>
<dbReference type="SUPFAM" id="SSF55190">
    <property type="entry name" value="Arginyl-tRNA synthetase (ArgRS), N-terminal 'additional' domain"/>
    <property type="match status" value="1"/>
</dbReference>
<dbReference type="InterPro" id="IPR014729">
    <property type="entry name" value="Rossmann-like_a/b/a_fold"/>
</dbReference>
<dbReference type="EC" id="6.1.1.19" evidence="11"/>
<evidence type="ECO:0000256" key="10">
    <source>
        <dbReference type="ARBA" id="ARBA00049339"/>
    </source>
</evidence>
<dbReference type="PANTHER" id="PTHR11956:SF5">
    <property type="entry name" value="ARGININE--TRNA LIGASE, CYTOPLASMIC"/>
    <property type="match status" value="1"/>
</dbReference>
<dbReference type="Gene3D" id="3.40.50.620">
    <property type="entry name" value="HUPs"/>
    <property type="match status" value="1"/>
</dbReference>
<evidence type="ECO:0000256" key="5">
    <source>
        <dbReference type="ARBA" id="ARBA00022598"/>
    </source>
</evidence>
<evidence type="ECO:0000313" key="16">
    <source>
        <dbReference type="Proteomes" id="UP000430508"/>
    </source>
</evidence>
<dbReference type="CDD" id="cd07956">
    <property type="entry name" value="Anticodon_Ia_Arg"/>
    <property type="match status" value="1"/>
</dbReference>
<feature type="domain" description="DALR anticodon binding" evidence="13">
    <location>
        <begin position="440"/>
        <end position="561"/>
    </location>
</feature>
<dbReference type="InterPro" id="IPR008909">
    <property type="entry name" value="DALR_anticod-bd"/>
</dbReference>
<dbReference type="Gene3D" id="1.10.730.10">
    <property type="entry name" value="Isoleucyl-tRNA Synthetase, Domain 1"/>
    <property type="match status" value="1"/>
</dbReference>
<evidence type="ECO:0000256" key="2">
    <source>
        <dbReference type="ARBA" id="ARBA00005594"/>
    </source>
</evidence>
<keyword evidence="8 11" id="KW-0648">Protein biosynthesis</keyword>
<keyword evidence="9 11" id="KW-0030">Aminoacyl-tRNA synthetase</keyword>
<keyword evidence="6 11" id="KW-0547">Nucleotide-binding</keyword>
<dbReference type="FunFam" id="3.30.1360.70:FF:000003">
    <property type="entry name" value="Arginine--tRNA ligase"/>
    <property type="match status" value="1"/>
</dbReference>
<evidence type="ECO:0000259" key="14">
    <source>
        <dbReference type="SMART" id="SM01016"/>
    </source>
</evidence>
<keyword evidence="7 11" id="KW-0067">ATP-binding</keyword>
<reference evidence="15 16" key="1">
    <citation type="submission" date="2019-12" db="EMBL/GenBank/DDBJ databases">
        <title>Sequence classification of anaerobic respiratory reductive dehalogenases: First we see many, then we see few.</title>
        <authorList>
            <person name="Molenda O."/>
            <person name="Puentes Jacome L.A."/>
            <person name="Cao X."/>
            <person name="Nesbo C.L."/>
            <person name="Tang S."/>
            <person name="Morson N."/>
            <person name="Patron J."/>
            <person name="Lomheim L."/>
            <person name="Wishart D.S."/>
            <person name="Edwards E.A."/>
        </authorList>
    </citation>
    <scope>NUCLEOTIDE SEQUENCE [LARGE SCALE GENOMIC DNA]</scope>
    <source>
        <strain evidence="15 16">12DCA</strain>
    </source>
</reference>
<dbReference type="Gene3D" id="3.30.1360.70">
    <property type="entry name" value="Arginyl tRNA synthetase N-terminal domain"/>
    <property type="match status" value="1"/>
</dbReference>
<evidence type="ECO:0000256" key="3">
    <source>
        <dbReference type="ARBA" id="ARBA00011245"/>
    </source>
</evidence>
<dbReference type="NCBIfam" id="TIGR00456">
    <property type="entry name" value="argS"/>
    <property type="match status" value="1"/>
</dbReference>
<proteinExistence type="inferred from homology"/>
<dbReference type="InterPro" id="IPR001278">
    <property type="entry name" value="Arg-tRNA-ligase"/>
</dbReference>
<evidence type="ECO:0000256" key="7">
    <source>
        <dbReference type="ARBA" id="ARBA00022840"/>
    </source>
</evidence>
<evidence type="ECO:0000256" key="11">
    <source>
        <dbReference type="HAMAP-Rule" id="MF_00123"/>
    </source>
</evidence>
<comment type="similarity">
    <text evidence="2 11 12">Belongs to the class-I aminoacyl-tRNA synthetase family.</text>
</comment>
<dbReference type="Proteomes" id="UP000430508">
    <property type="component" value="Chromosome"/>
</dbReference>
<dbReference type="InterPro" id="IPR009080">
    <property type="entry name" value="tRNAsynth_Ia_anticodon-bd"/>
</dbReference>
<accession>A0A857DLB7</accession>
<dbReference type="FunFam" id="1.10.730.10:FF:000008">
    <property type="entry name" value="Arginine--tRNA ligase"/>
    <property type="match status" value="1"/>
</dbReference>
<evidence type="ECO:0000256" key="12">
    <source>
        <dbReference type="RuleBase" id="RU363038"/>
    </source>
</evidence>
<keyword evidence="5 11" id="KW-0436">Ligase</keyword>
<dbReference type="FunFam" id="3.40.50.620:FF:000062">
    <property type="entry name" value="Arginine--tRNA ligase"/>
    <property type="match status" value="1"/>
</dbReference>
<dbReference type="InterPro" id="IPR001412">
    <property type="entry name" value="aa-tRNA-synth_I_CS"/>
</dbReference>
<dbReference type="PANTHER" id="PTHR11956">
    <property type="entry name" value="ARGINYL-TRNA SYNTHETASE"/>
    <property type="match status" value="1"/>
</dbReference>
<dbReference type="HAMAP" id="MF_00123">
    <property type="entry name" value="Arg_tRNA_synth"/>
    <property type="match status" value="1"/>
</dbReference>
<feature type="short sequence motif" description="'HIGH' region" evidence="11">
    <location>
        <begin position="135"/>
        <end position="145"/>
    </location>
</feature>
<dbReference type="CDD" id="cd00671">
    <property type="entry name" value="ArgRS_core"/>
    <property type="match status" value="1"/>
</dbReference>
<dbReference type="SMART" id="SM00836">
    <property type="entry name" value="DALR_1"/>
    <property type="match status" value="1"/>
</dbReference>
<dbReference type="SUPFAM" id="SSF47323">
    <property type="entry name" value="Anticodon-binding domain of a subclass of class I aminoacyl-tRNA synthetases"/>
    <property type="match status" value="1"/>
</dbReference>
<sequence>MSVYEKIRENVSKKLEQAILCAREKGALAFQEIPSYVLEEPREREHGDLATNLAMLLTKQAKRAPRDIAAIIIDNLDTADTWITSSEIAGPGFINFRLDPAWLTGVIPEISAQGEKYGFVNIGQGEKIQVEFVSANPTGLLHMGNARGAALGDSLASLLAMAGYEVSREFYINDAGNQIHNFALSLEARYLQLMGVEVPFPEAGYHGEDLIYTVKNIIEKDGDQYVRMEEQTRRDILVSYALKEKINDIKETLADFGVFYDVWFSEKSLHESGYIRETMKRLEDKEYIYEKEGALWLKAILPGDEKDEVIVRGNGVPTYFAADIAYHRNKFERGFKKVINIWGADHHGHVARMKGAMQALGYSPDSLQVILMQLVRLIQDGDIVKMSKRSGQYITLRELIDEVGKDAARFFFLLRDPDSTVEFDLDLAKSQSADNPVYYVQYAHARLCSILRQAEEQGFESQLIPGEYQLALLVSAEERDLLKKLADLPGEIVLAAKLTEPHRLARYVLDLAALFHTFYNSQRVLIEDPDLRTARLGLIRSTRQVLANVLKILGVSAPERM</sequence>
<evidence type="ECO:0000256" key="4">
    <source>
        <dbReference type="ARBA" id="ARBA00022490"/>
    </source>
</evidence>
<dbReference type="GO" id="GO:0005737">
    <property type="term" value="C:cytoplasm"/>
    <property type="evidence" value="ECO:0007669"/>
    <property type="project" value="UniProtKB-SubCell"/>
</dbReference>
<dbReference type="InterPro" id="IPR036695">
    <property type="entry name" value="Arg-tRNA-synth_N_sf"/>
</dbReference>
<evidence type="ECO:0000256" key="1">
    <source>
        <dbReference type="ARBA" id="ARBA00004496"/>
    </source>
</evidence>
<gene>
    <name evidence="11" type="primary">argS</name>
    <name evidence="15" type="ORF">GQ588_14455</name>
</gene>
<dbReference type="PRINTS" id="PR01038">
    <property type="entry name" value="TRNASYNTHARG"/>
</dbReference>
<dbReference type="GO" id="GO:0004814">
    <property type="term" value="F:arginine-tRNA ligase activity"/>
    <property type="evidence" value="ECO:0007669"/>
    <property type="project" value="UniProtKB-UniRule"/>
</dbReference>
<dbReference type="SMART" id="SM01016">
    <property type="entry name" value="Arg_tRNA_synt_N"/>
    <property type="match status" value="1"/>
</dbReference>
<dbReference type="Pfam" id="PF05746">
    <property type="entry name" value="DALR_1"/>
    <property type="match status" value="1"/>
</dbReference>
<evidence type="ECO:0000259" key="13">
    <source>
        <dbReference type="SMART" id="SM00836"/>
    </source>
</evidence>
<evidence type="ECO:0000256" key="9">
    <source>
        <dbReference type="ARBA" id="ARBA00023146"/>
    </source>
</evidence>
<dbReference type="Pfam" id="PF03485">
    <property type="entry name" value="Arg_tRNA_synt_N"/>
    <property type="match status" value="1"/>
</dbReference>
<comment type="subcellular location">
    <subcellularLocation>
        <location evidence="1 11">Cytoplasm</location>
    </subcellularLocation>
</comment>
<dbReference type="EMBL" id="CP046996">
    <property type="protein sequence ID" value="QHA01757.1"/>
    <property type="molecule type" value="Genomic_DNA"/>
</dbReference>
<dbReference type="InterPro" id="IPR005148">
    <property type="entry name" value="Arg-tRNA-synth_N"/>
</dbReference>
<keyword evidence="4 11" id="KW-0963">Cytoplasm</keyword>
<dbReference type="InterPro" id="IPR035684">
    <property type="entry name" value="ArgRS_core"/>
</dbReference>
<evidence type="ECO:0000256" key="6">
    <source>
        <dbReference type="ARBA" id="ARBA00022741"/>
    </source>
</evidence>
<organism evidence="15 16">
    <name type="scientific">Dehalobacter restrictus</name>
    <dbReference type="NCBI Taxonomy" id="55583"/>
    <lineage>
        <taxon>Bacteria</taxon>
        <taxon>Bacillati</taxon>
        <taxon>Bacillota</taxon>
        <taxon>Clostridia</taxon>
        <taxon>Eubacteriales</taxon>
        <taxon>Desulfitobacteriaceae</taxon>
        <taxon>Dehalobacter</taxon>
    </lineage>
</organism>
<evidence type="ECO:0000313" key="15">
    <source>
        <dbReference type="EMBL" id="QHA01757.1"/>
    </source>
</evidence>
<dbReference type="AlphaFoldDB" id="A0A857DLB7"/>